<evidence type="ECO:0000256" key="1">
    <source>
        <dbReference type="SAM" id="MobiDB-lite"/>
    </source>
</evidence>
<sequence>MALVSGGRSTLNPNAPLFIPAAVRQVEDFSPEWWQLVTTSTWFHDYWLSQHQGEDGFYANDENDFDGDDYIADLLPDTIDLDDDFSAMEAQFEQFIQSSETALKGMPENGVEVGAEALNKSLTLSKSVKGRGPKSPVETAKYREKPAKCVSPKYSPRCIQQPR</sequence>
<dbReference type="Pfam" id="PF07145">
    <property type="entry name" value="PAM2"/>
    <property type="match status" value="1"/>
</dbReference>
<reference evidence="2" key="1">
    <citation type="submission" date="2022-12" db="EMBL/GenBank/DDBJ databases">
        <title>Draft genome assemblies for two species of Escallonia (Escalloniales).</title>
        <authorList>
            <person name="Chanderbali A."/>
            <person name="Dervinis C."/>
            <person name="Anghel I."/>
            <person name="Soltis D."/>
            <person name="Soltis P."/>
            <person name="Zapata F."/>
        </authorList>
    </citation>
    <scope>NUCLEOTIDE SEQUENCE</scope>
    <source>
        <strain evidence="2">UCBG64.0493</strain>
        <tissue evidence="2">Leaf</tissue>
    </source>
</reference>
<dbReference type="AlphaFoldDB" id="A0AA89B012"/>
<dbReference type="PANTHER" id="PTHR33790:SF10">
    <property type="entry name" value="PROTEIN EARLY RESPONSIVE TO DEHYDRATION 15"/>
    <property type="match status" value="1"/>
</dbReference>
<dbReference type="Proteomes" id="UP001188597">
    <property type="component" value="Unassembled WGS sequence"/>
</dbReference>
<comment type="caution">
    <text evidence="2">The sequence shown here is derived from an EMBL/GenBank/DDBJ whole genome shotgun (WGS) entry which is preliminary data.</text>
</comment>
<keyword evidence="3" id="KW-1185">Reference proteome</keyword>
<evidence type="ECO:0000313" key="2">
    <source>
        <dbReference type="EMBL" id="KAK3021328.1"/>
    </source>
</evidence>
<evidence type="ECO:0000313" key="3">
    <source>
        <dbReference type="Proteomes" id="UP001188597"/>
    </source>
</evidence>
<gene>
    <name evidence="2" type="ORF">RJ639_047071</name>
</gene>
<dbReference type="InterPro" id="IPR040414">
    <property type="entry name" value="CID1/CID2"/>
</dbReference>
<evidence type="ECO:0008006" key="4">
    <source>
        <dbReference type="Google" id="ProtNLM"/>
    </source>
</evidence>
<organism evidence="2 3">
    <name type="scientific">Escallonia herrerae</name>
    <dbReference type="NCBI Taxonomy" id="1293975"/>
    <lineage>
        <taxon>Eukaryota</taxon>
        <taxon>Viridiplantae</taxon>
        <taxon>Streptophyta</taxon>
        <taxon>Embryophyta</taxon>
        <taxon>Tracheophyta</taxon>
        <taxon>Spermatophyta</taxon>
        <taxon>Magnoliopsida</taxon>
        <taxon>eudicotyledons</taxon>
        <taxon>Gunneridae</taxon>
        <taxon>Pentapetalae</taxon>
        <taxon>asterids</taxon>
        <taxon>campanulids</taxon>
        <taxon>Escalloniales</taxon>
        <taxon>Escalloniaceae</taxon>
        <taxon>Escallonia</taxon>
    </lineage>
</organism>
<dbReference type="InterPro" id="IPR009818">
    <property type="entry name" value="PAM2_motif"/>
</dbReference>
<dbReference type="EMBL" id="JAVXUP010000765">
    <property type="protein sequence ID" value="KAK3021328.1"/>
    <property type="molecule type" value="Genomic_DNA"/>
</dbReference>
<dbReference type="PANTHER" id="PTHR33790">
    <property type="entry name" value="OS05G0344200 PROTEIN"/>
    <property type="match status" value="1"/>
</dbReference>
<proteinExistence type="predicted"/>
<name>A0AA89B012_9ASTE</name>
<feature type="region of interest" description="Disordered" evidence="1">
    <location>
        <begin position="125"/>
        <end position="145"/>
    </location>
</feature>
<protein>
    <recommendedName>
        <fullName evidence="4">Ataxin-2 C-terminal domain-containing protein</fullName>
    </recommendedName>
</protein>
<accession>A0AA89B012</accession>